<dbReference type="EMBL" id="UINC01005167">
    <property type="protein sequence ID" value="SVA19535.1"/>
    <property type="molecule type" value="Genomic_DNA"/>
</dbReference>
<proteinExistence type="predicted"/>
<keyword evidence="1" id="KW-0472">Membrane</keyword>
<keyword evidence="1" id="KW-1133">Transmembrane helix</keyword>
<reference evidence="2" key="1">
    <citation type="submission" date="2018-05" db="EMBL/GenBank/DDBJ databases">
        <authorList>
            <person name="Lanie J.A."/>
            <person name="Ng W.-L."/>
            <person name="Kazmierczak K.M."/>
            <person name="Andrzejewski T.M."/>
            <person name="Davidsen T.M."/>
            <person name="Wayne K.J."/>
            <person name="Tettelin H."/>
            <person name="Glass J.I."/>
            <person name="Rusch D."/>
            <person name="Podicherti R."/>
            <person name="Tsui H.-C.T."/>
            <person name="Winkler M.E."/>
        </authorList>
    </citation>
    <scope>NUCLEOTIDE SEQUENCE</scope>
</reference>
<evidence type="ECO:0000256" key="1">
    <source>
        <dbReference type="SAM" id="Phobius"/>
    </source>
</evidence>
<evidence type="ECO:0000313" key="2">
    <source>
        <dbReference type="EMBL" id="SVA19535.1"/>
    </source>
</evidence>
<dbReference type="AlphaFoldDB" id="A0A381TU13"/>
<sequence length="53" mass="6248">MPENIENLYWMLRKDLELVEGKIIIFPTCSTVFMTAGIVFSRECTARPIMYYL</sequence>
<gene>
    <name evidence="2" type="ORF">METZ01_LOCUS72389</name>
</gene>
<feature type="transmembrane region" description="Helical" evidence="1">
    <location>
        <begin position="23"/>
        <end position="40"/>
    </location>
</feature>
<protein>
    <submittedName>
        <fullName evidence="2">Uncharacterized protein</fullName>
    </submittedName>
</protein>
<keyword evidence="1" id="KW-0812">Transmembrane</keyword>
<name>A0A381TU13_9ZZZZ</name>
<accession>A0A381TU13</accession>
<organism evidence="2">
    <name type="scientific">marine metagenome</name>
    <dbReference type="NCBI Taxonomy" id="408172"/>
    <lineage>
        <taxon>unclassified sequences</taxon>
        <taxon>metagenomes</taxon>
        <taxon>ecological metagenomes</taxon>
    </lineage>
</organism>